<dbReference type="Gene3D" id="1.10.287.110">
    <property type="entry name" value="DnaJ domain"/>
    <property type="match status" value="1"/>
</dbReference>
<evidence type="ECO:0000313" key="8">
    <source>
        <dbReference type="Proteomes" id="UP000000954"/>
    </source>
</evidence>
<dbReference type="AlphaFoldDB" id="C7MLJ4"/>
<dbReference type="SUPFAM" id="SSF49493">
    <property type="entry name" value="HSP40/DnaJ peptide-binding domain"/>
    <property type="match status" value="2"/>
</dbReference>
<dbReference type="OrthoDB" id="9779889at2"/>
<dbReference type="PROSITE" id="PS50076">
    <property type="entry name" value="DNAJ_2"/>
    <property type="match status" value="1"/>
</dbReference>
<accession>C7MLJ4</accession>
<dbReference type="PRINTS" id="PR00625">
    <property type="entry name" value="JDOMAIN"/>
</dbReference>
<dbReference type="Pfam" id="PF01556">
    <property type="entry name" value="DnaJ_C"/>
    <property type="match status" value="1"/>
</dbReference>
<dbReference type="CDD" id="cd06257">
    <property type="entry name" value="DnaJ"/>
    <property type="match status" value="1"/>
</dbReference>
<reference evidence="7 8" key="1">
    <citation type="journal article" date="2009" name="Stand. Genomic Sci.">
        <title>Complete genome sequence of Cryptobacterium curtum type strain (12-3).</title>
        <authorList>
            <person name="Mavrommatis K."/>
            <person name="Pukall R."/>
            <person name="Rohde C."/>
            <person name="Chen F."/>
            <person name="Sims D."/>
            <person name="Brettin T."/>
            <person name="Kuske C."/>
            <person name="Detter J.C."/>
            <person name="Han C."/>
            <person name="Lapidus A."/>
            <person name="Copeland A."/>
            <person name="Glavina Del Rio T."/>
            <person name="Nolan M."/>
            <person name="Lucas S."/>
            <person name="Tice H."/>
            <person name="Cheng J.F."/>
            <person name="Bruce D."/>
            <person name="Goodwin L."/>
            <person name="Pitluck S."/>
            <person name="Ovchinnikova G."/>
            <person name="Pati A."/>
            <person name="Ivanova N."/>
            <person name="Chen A."/>
            <person name="Palaniappan K."/>
            <person name="Chain P."/>
            <person name="D'haeseleer P."/>
            <person name="Goker M."/>
            <person name="Bristow J."/>
            <person name="Eisen J.A."/>
            <person name="Markowitz V."/>
            <person name="Hugenholtz P."/>
            <person name="Rohde M."/>
            <person name="Klenk H.P."/>
            <person name="Kyrpides N.C."/>
        </authorList>
    </citation>
    <scope>NUCLEOTIDE SEQUENCE [LARGE SCALE GENOMIC DNA]</scope>
    <source>
        <strain evidence="8">ATCC 700683 / DSM 15641 / 12-3</strain>
    </source>
</reference>
<dbReference type="SMART" id="SM00271">
    <property type="entry name" value="DnaJ"/>
    <property type="match status" value="1"/>
</dbReference>
<feature type="domain" description="J" evidence="6">
    <location>
        <begin position="7"/>
        <end position="68"/>
    </location>
</feature>
<keyword evidence="1" id="KW-0479">Metal-binding</keyword>
<keyword evidence="8" id="KW-1185">Reference proteome</keyword>
<dbReference type="SUPFAM" id="SSF46565">
    <property type="entry name" value="Chaperone J-domain"/>
    <property type="match status" value="1"/>
</dbReference>
<evidence type="ECO:0000256" key="3">
    <source>
        <dbReference type="ARBA" id="ARBA00022771"/>
    </source>
</evidence>
<dbReference type="Pfam" id="PF00226">
    <property type="entry name" value="DnaJ"/>
    <property type="match status" value="1"/>
</dbReference>
<proteinExistence type="predicted"/>
<dbReference type="InterPro" id="IPR036869">
    <property type="entry name" value="J_dom_sf"/>
</dbReference>
<evidence type="ECO:0000256" key="4">
    <source>
        <dbReference type="ARBA" id="ARBA00022833"/>
    </source>
</evidence>
<dbReference type="GO" id="GO:0005737">
    <property type="term" value="C:cytoplasm"/>
    <property type="evidence" value="ECO:0007669"/>
    <property type="project" value="TreeGrafter"/>
</dbReference>
<evidence type="ECO:0000259" key="6">
    <source>
        <dbReference type="PROSITE" id="PS50076"/>
    </source>
</evidence>
<evidence type="ECO:0000256" key="1">
    <source>
        <dbReference type="ARBA" id="ARBA00022723"/>
    </source>
</evidence>
<dbReference type="PROSITE" id="PS00636">
    <property type="entry name" value="DNAJ_1"/>
    <property type="match status" value="1"/>
</dbReference>
<dbReference type="EMBL" id="CP001682">
    <property type="protein sequence ID" value="ACU93800.1"/>
    <property type="molecule type" value="Genomic_DNA"/>
</dbReference>
<keyword evidence="5" id="KW-0143">Chaperone</keyword>
<dbReference type="Proteomes" id="UP000000954">
    <property type="component" value="Chromosome"/>
</dbReference>
<dbReference type="KEGG" id="ccu:Ccur_00670"/>
<dbReference type="PANTHER" id="PTHR43096">
    <property type="entry name" value="DNAJ HOMOLOG 1, MITOCHONDRIAL-RELATED"/>
    <property type="match status" value="1"/>
</dbReference>
<protein>
    <submittedName>
        <fullName evidence="7">DnaJ-class molecular chaperone with C-terminal Zn finger domain protein</fullName>
    </submittedName>
</protein>
<name>C7MLJ4_CRYCD</name>
<dbReference type="GO" id="GO:0008270">
    <property type="term" value="F:zinc ion binding"/>
    <property type="evidence" value="ECO:0007669"/>
    <property type="project" value="UniProtKB-KW"/>
</dbReference>
<organism evidence="7 8">
    <name type="scientific">Cryptobacterium curtum (strain ATCC 700683 / DSM 15641 / CCUG 43107 / 12-3)</name>
    <dbReference type="NCBI Taxonomy" id="469378"/>
    <lineage>
        <taxon>Bacteria</taxon>
        <taxon>Bacillati</taxon>
        <taxon>Actinomycetota</taxon>
        <taxon>Coriobacteriia</taxon>
        <taxon>Eggerthellales</taxon>
        <taxon>Eggerthellaceae</taxon>
        <taxon>Cryptobacterium</taxon>
    </lineage>
</organism>
<dbReference type="InterPro" id="IPR002939">
    <property type="entry name" value="DnaJ_C"/>
</dbReference>
<gene>
    <name evidence="7" type="ordered locus">Ccur_00670</name>
</gene>
<evidence type="ECO:0000256" key="2">
    <source>
        <dbReference type="ARBA" id="ARBA00022737"/>
    </source>
</evidence>
<keyword evidence="3" id="KW-0863">Zinc-finger</keyword>
<dbReference type="CDD" id="cd10747">
    <property type="entry name" value="DnaJ_C"/>
    <property type="match status" value="1"/>
</dbReference>
<evidence type="ECO:0000256" key="5">
    <source>
        <dbReference type="ARBA" id="ARBA00023186"/>
    </source>
</evidence>
<dbReference type="PANTHER" id="PTHR43096:SF52">
    <property type="entry name" value="DNAJ HOMOLOG 1, MITOCHONDRIAL-RELATED"/>
    <property type="match status" value="1"/>
</dbReference>
<dbReference type="FunFam" id="2.60.260.20:FF:000005">
    <property type="entry name" value="Chaperone protein dnaJ 1, mitochondrial"/>
    <property type="match status" value="1"/>
</dbReference>
<dbReference type="GO" id="GO:0042026">
    <property type="term" value="P:protein refolding"/>
    <property type="evidence" value="ECO:0007669"/>
    <property type="project" value="TreeGrafter"/>
</dbReference>
<keyword evidence="4" id="KW-0862">Zinc</keyword>
<keyword evidence="2" id="KW-0677">Repeat</keyword>
<dbReference type="InterPro" id="IPR018253">
    <property type="entry name" value="DnaJ_domain_CS"/>
</dbReference>
<dbReference type="eggNOG" id="COG0484">
    <property type="taxonomic scope" value="Bacteria"/>
</dbReference>
<dbReference type="Gene3D" id="2.60.260.20">
    <property type="entry name" value="Urease metallochaperone UreE, N-terminal domain"/>
    <property type="match status" value="2"/>
</dbReference>
<dbReference type="STRING" id="469378.Ccur_00670"/>
<sequence length="321" mass="34370">MPQTTPDYYKTLGVPRSATSDEIKKAFRKLARKLHPDAGGDETKFKELNEAYEVLSDEKKRALYDQYGTAKESEIPSGWGGGFGGNGGYTVNVNGADFGGSWADILESIRRGEGAFGTDWGFGDFGQGTRSRVQRPRRGRDVNVTLQVTFNEAFNGAEKRVSVKVPGASNPEQVSCKIPAGAVDGGRIRAKGRGGFGEAGGARGDLLITTRIKPDSLYTRDGADVLMDVPVSIDEAALGAQVDVPLPQGKKVRLKIPAGTQDGTVLTLRGEGALRLKGSGSGDVRATIRVRIPRSLNDKQKAALEAFAQARKGSNEKVRSW</sequence>
<dbReference type="RefSeq" id="WP_012802489.1">
    <property type="nucleotide sequence ID" value="NC_013170.1"/>
</dbReference>
<dbReference type="InterPro" id="IPR008971">
    <property type="entry name" value="HSP40/DnaJ_pept-bd"/>
</dbReference>
<evidence type="ECO:0000313" key="7">
    <source>
        <dbReference type="EMBL" id="ACU93800.1"/>
    </source>
</evidence>
<dbReference type="InterPro" id="IPR001623">
    <property type="entry name" value="DnaJ_domain"/>
</dbReference>
<dbReference type="HOGENOM" id="CLU_017633_0_0_11"/>
<dbReference type="GO" id="GO:0051082">
    <property type="term" value="F:unfolded protein binding"/>
    <property type="evidence" value="ECO:0007669"/>
    <property type="project" value="InterPro"/>
</dbReference>